<dbReference type="GO" id="GO:0005739">
    <property type="term" value="C:mitochondrion"/>
    <property type="evidence" value="ECO:0007669"/>
    <property type="project" value="TreeGrafter"/>
</dbReference>
<evidence type="ECO:0000259" key="3">
    <source>
        <dbReference type="SMART" id="SM00822"/>
    </source>
</evidence>
<name>A0A4T0MJK4_9BASI</name>
<organism evidence="4 5">
    <name type="scientific">Wallemia mellicola</name>
    <dbReference type="NCBI Taxonomy" id="1708541"/>
    <lineage>
        <taxon>Eukaryota</taxon>
        <taxon>Fungi</taxon>
        <taxon>Dikarya</taxon>
        <taxon>Basidiomycota</taxon>
        <taxon>Wallemiomycotina</taxon>
        <taxon>Wallemiomycetes</taxon>
        <taxon>Wallemiales</taxon>
        <taxon>Wallemiaceae</taxon>
        <taxon>Wallemia</taxon>
    </lineage>
</organism>
<dbReference type="Proteomes" id="UP000310685">
    <property type="component" value="Unassembled WGS sequence"/>
</dbReference>
<dbReference type="SMART" id="SM00822">
    <property type="entry name" value="PKS_KR"/>
    <property type="match status" value="1"/>
</dbReference>
<keyword evidence="2" id="KW-0560">Oxidoreductase</keyword>
<evidence type="ECO:0000313" key="5">
    <source>
        <dbReference type="Proteomes" id="UP000310685"/>
    </source>
</evidence>
<dbReference type="PANTHER" id="PTHR43658">
    <property type="entry name" value="SHORT-CHAIN DEHYDROGENASE/REDUCTASE"/>
    <property type="match status" value="1"/>
</dbReference>
<dbReference type="PROSITE" id="PS00061">
    <property type="entry name" value="ADH_SHORT"/>
    <property type="match status" value="1"/>
</dbReference>
<dbReference type="InterPro" id="IPR036291">
    <property type="entry name" value="NAD(P)-bd_dom_sf"/>
</dbReference>
<feature type="domain" description="Ketoreductase" evidence="3">
    <location>
        <begin position="6"/>
        <end position="204"/>
    </location>
</feature>
<keyword evidence="1" id="KW-0521">NADP</keyword>
<reference evidence="4 5" key="1">
    <citation type="submission" date="2019-03" db="EMBL/GenBank/DDBJ databases">
        <title>Sequencing 25 genomes of Wallemia mellicola.</title>
        <authorList>
            <person name="Gostincar C."/>
        </authorList>
    </citation>
    <scope>NUCLEOTIDE SEQUENCE [LARGE SCALE GENOMIC DNA]</scope>
    <source>
        <strain evidence="4 5">EXF-6152</strain>
    </source>
</reference>
<evidence type="ECO:0000256" key="2">
    <source>
        <dbReference type="ARBA" id="ARBA00023002"/>
    </source>
</evidence>
<protein>
    <submittedName>
        <fullName evidence="4">NAD(P)-binding protein</fullName>
    </submittedName>
</protein>
<dbReference type="GO" id="GO:0008670">
    <property type="term" value="F:2,4-dienoyl-CoA reductase (NADPH) activity"/>
    <property type="evidence" value="ECO:0007669"/>
    <property type="project" value="TreeGrafter"/>
</dbReference>
<dbReference type="AlphaFoldDB" id="A0A4T0MJK4"/>
<dbReference type="PRINTS" id="PR00081">
    <property type="entry name" value="GDHRDH"/>
</dbReference>
<proteinExistence type="predicted"/>
<dbReference type="Gene3D" id="3.40.50.720">
    <property type="entry name" value="NAD(P)-binding Rossmann-like Domain"/>
    <property type="match status" value="1"/>
</dbReference>
<gene>
    <name evidence="4" type="ORF">E3Q22_00179</name>
</gene>
<evidence type="ECO:0000256" key="1">
    <source>
        <dbReference type="ARBA" id="ARBA00022857"/>
    </source>
</evidence>
<accession>A0A4T0MJK4</accession>
<evidence type="ECO:0000313" key="4">
    <source>
        <dbReference type="EMBL" id="TIB82686.1"/>
    </source>
</evidence>
<dbReference type="InterPro" id="IPR020904">
    <property type="entry name" value="Sc_DH/Rdtase_CS"/>
</dbReference>
<dbReference type="InterPro" id="IPR057326">
    <property type="entry name" value="KR_dom"/>
</dbReference>
<dbReference type="PANTHER" id="PTHR43658:SF8">
    <property type="entry name" value="17-BETA-HYDROXYSTEROID DEHYDROGENASE 14-RELATED"/>
    <property type="match status" value="1"/>
</dbReference>
<dbReference type="EMBL" id="SPRC01000001">
    <property type="protein sequence ID" value="TIB82686.1"/>
    <property type="molecule type" value="Genomic_DNA"/>
</dbReference>
<dbReference type="GO" id="GO:0006635">
    <property type="term" value="P:fatty acid beta-oxidation"/>
    <property type="evidence" value="ECO:0007669"/>
    <property type="project" value="TreeGrafter"/>
</dbReference>
<dbReference type="InterPro" id="IPR002347">
    <property type="entry name" value="SDR_fam"/>
</dbReference>
<dbReference type="SUPFAM" id="SSF51735">
    <property type="entry name" value="NAD(P)-binding Rossmann-fold domains"/>
    <property type="match status" value="1"/>
</dbReference>
<sequence length="283" mass="30693">MQILRNTFVVTGGLGGAGRSVATSLLDQGGYVVILDLAEQKAGEEATKHISTDRATYVRTDITNEDSVRNAMSVASEAFEKRLSGLVHCAGVAMTQPWTNRLQESIERAKRLLDINYMGTYITNALFADAVNERFEPEKMASGELFTTKEERGVIVNFSSIAGHQPYGRILAYTGGKAAVNAFSCALADFLGPSGIRVNTVSPSVINSANIGARLPYFLAELTKTCSFPARPIAPEEISGAVNYLITNGMMNGHDLRIDGGWRLIFDRSLDREDPRILAPGLE</sequence>
<dbReference type="Pfam" id="PF00106">
    <property type="entry name" value="adh_short"/>
    <property type="match status" value="1"/>
</dbReference>
<comment type="caution">
    <text evidence="4">The sequence shown here is derived from an EMBL/GenBank/DDBJ whole genome shotgun (WGS) entry which is preliminary data.</text>
</comment>